<dbReference type="PANTHER" id="PTHR24096:SF149">
    <property type="entry name" value="AMP-BINDING DOMAIN-CONTAINING PROTEIN-RELATED"/>
    <property type="match status" value="1"/>
</dbReference>
<dbReference type="PROSITE" id="PS00455">
    <property type="entry name" value="AMP_BINDING"/>
    <property type="match status" value="1"/>
</dbReference>
<comment type="caution">
    <text evidence="6">The sequence shown here is derived from an EMBL/GenBank/DDBJ whole genome shotgun (WGS) entry which is preliminary data.</text>
</comment>
<dbReference type="InterPro" id="IPR042099">
    <property type="entry name" value="ANL_N_sf"/>
</dbReference>
<dbReference type="InterPro" id="IPR025110">
    <property type="entry name" value="AMP-bd_C"/>
</dbReference>
<dbReference type="Gene3D" id="3.40.50.12780">
    <property type="entry name" value="N-terminal domain of ligase-like"/>
    <property type="match status" value="1"/>
</dbReference>
<dbReference type="SUPFAM" id="SSF56801">
    <property type="entry name" value="Acetyl-CoA synthetase-like"/>
    <property type="match status" value="1"/>
</dbReference>
<evidence type="ECO:0000256" key="2">
    <source>
        <dbReference type="ARBA" id="ARBA00022598"/>
    </source>
</evidence>
<protein>
    <recommendedName>
        <fullName evidence="8">FAD dependent oxidoreductase domain-containing protein</fullName>
    </recommendedName>
</protein>
<evidence type="ECO:0000259" key="4">
    <source>
        <dbReference type="Pfam" id="PF01266"/>
    </source>
</evidence>
<evidence type="ECO:0000313" key="7">
    <source>
        <dbReference type="Proteomes" id="UP000190744"/>
    </source>
</evidence>
<dbReference type="EMBL" id="LJBN01000116">
    <property type="protein sequence ID" value="OOQ88973.1"/>
    <property type="molecule type" value="Genomic_DNA"/>
</dbReference>
<keyword evidence="2" id="KW-0436">Ligase</keyword>
<evidence type="ECO:0000259" key="3">
    <source>
        <dbReference type="Pfam" id="PF00501"/>
    </source>
</evidence>
<dbReference type="Proteomes" id="UP000190744">
    <property type="component" value="Unassembled WGS sequence"/>
</dbReference>
<name>A0A1S9RTW5_PENBI</name>
<dbReference type="Gene3D" id="3.30.300.30">
    <property type="match status" value="1"/>
</dbReference>
<dbReference type="GO" id="GO:0016405">
    <property type="term" value="F:CoA-ligase activity"/>
    <property type="evidence" value="ECO:0007669"/>
    <property type="project" value="TreeGrafter"/>
</dbReference>
<reference evidence="7" key="1">
    <citation type="submission" date="2015-09" db="EMBL/GenBank/DDBJ databases">
        <authorList>
            <person name="Fill T.P."/>
            <person name="Baretta J.F."/>
            <person name="de Almeida L.G."/>
            <person name="Rocha M."/>
            <person name="de Souza D.H."/>
            <person name="Malavazi I."/>
            <person name="Cerdeira L.T."/>
            <person name="Hong H."/>
            <person name="Samborskyy M."/>
            <person name="de Vasconcelos A.T."/>
            <person name="Leadlay P."/>
            <person name="Rodrigues-Filho E."/>
        </authorList>
    </citation>
    <scope>NUCLEOTIDE SEQUENCE [LARGE SCALE GENOMIC DNA]</scope>
    <source>
        <strain evidence="7">LaBioMMi 136</strain>
    </source>
</reference>
<sequence>MKTQQRASPAVPTADIWEFLFERPSLPFPPDHVIFRSATTDDKWTYKGLRDRAEQFGRALQSSWRWSKDDVLMVIGPNDIDIPPVIWGSHYAGGIVAPVNPALSVQDLHRQIERSEARGLVVHPDCLPVALKAARIANIPKDRILALRSNRDQPTSDATSTVDQFIANAQVASDMTSSRPKIDSQRDTAFLVYSSGTTGHPKGVMVSHQNVVADVFLQSVVESDHLDWRKDRLVCLVHAPVYLGTTTIYMQQFELTAFCRSIQDYQITHVYVAPPIVLHLAKSDQVKEYNLQSLRMITSGGAPLPANLITELYERRRLPVRQAYGLSETTSITHIQRWDAWENGIGSNGQSLPGVEAKFVINDTRAAAIGEEGELWIRGPTVFNGYRGEPELTAGCMTKDEWFKTGDIGHEDEFGNMFITDRSKDLIKFKGYQVPPAELEDLIIKHETVEDVAVIGIMNDSLASEVPLAYIVVKSGILEDEATAKLILDHVKNQTVNYKHLRGGIIFTKEIPKSASGKILKRALRQQATADGSLVRLALLATLAGPAVAVTQITDDEMTSLLNAGGVDLANRYAPIWFFGQALNQPPCYPTWAYGGSPTTPDIYDDAHKTPAAPQCGYPNVGCNCRNPGVGIGTPGPAFPVYYTYKRCSDTEVRVVYNLFYEKDGATVGSIQTGHNYDWERVIVIHSRDSSSMWAPSRALLSAHSGYHNLAWGDIQNTLTTDEINAGDAKDPNGVKNNDHPKVYVSWSKHANFDTRNTGWNDPASQSLEDAFRSQDWWYFVDPQYYIRADDSTDAGKAIGAANWGDASSNPPSVQAGVCILISIMASSTETRKPFPQPAAGYTQSFWRTELDPLDNHRSTPDLPTEADILIVGSGYAGASAAYHLFPEDQQETPPKVVLLEARELCSGATGRNGGHLRPDLYSATERYTKRYGLEAAVEVVRFEIAHMKTLQELVRKENIDCDLTFTRSLDIYLDADQLAATKTFYDFLVDQGLDFMDDVKYLSQEDARGEAKVRNAQGGFSFSAGHLWPYKLISGLIRIALSRGLNLQTNTMVTEIGQNRTPEGLWPVTTDRGVIYARKIILATNAYTSALAPEYSKAIVPCKGLCTHIEPAPGASYQELPETYAIRHRPGAFIYQISRKDGSIIVGGAQYKYKDIPEQWHGNPDDGALIQTVQNYFDGYMQRTFYGWENSKVTVKQIWTGGKYITPELCLMGYSADSLPHIGDIPGKPGQFIAAGFNGHGMPVVFLCGKAIAQMARESVSFQETGLPRLFETSAARLDPVYNDTIG</sequence>
<dbReference type="InterPro" id="IPR020845">
    <property type="entry name" value="AMP-binding_CS"/>
</dbReference>
<dbReference type="Pfam" id="PF00501">
    <property type="entry name" value="AMP-binding"/>
    <property type="match status" value="1"/>
</dbReference>
<evidence type="ECO:0000313" key="6">
    <source>
        <dbReference type="EMBL" id="OOQ88973.1"/>
    </source>
</evidence>
<evidence type="ECO:0008006" key="8">
    <source>
        <dbReference type="Google" id="ProtNLM"/>
    </source>
</evidence>
<comment type="similarity">
    <text evidence="1">Belongs to the ATP-dependent AMP-binding enzyme family.</text>
</comment>
<evidence type="ECO:0000256" key="1">
    <source>
        <dbReference type="ARBA" id="ARBA00006432"/>
    </source>
</evidence>
<dbReference type="InterPro" id="IPR000873">
    <property type="entry name" value="AMP-dep_synth/lig_dom"/>
</dbReference>
<dbReference type="InterPro" id="IPR036188">
    <property type="entry name" value="FAD/NAD-bd_sf"/>
</dbReference>
<dbReference type="InterPro" id="IPR006076">
    <property type="entry name" value="FAD-dep_OxRdtase"/>
</dbReference>
<evidence type="ECO:0000259" key="5">
    <source>
        <dbReference type="Pfam" id="PF13193"/>
    </source>
</evidence>
<accession>A0A1S9RTW5</accession>
<gene>
    <name evidence="6" type="ORF">PEBR_10076</name>
</gene>
<dbReference type="Gene3D" id="3.30.9.10">
    <property type="entry name" value="D-Amino Acid Oxidase, subunit A, domain 2"/>
    <property type="match status" value="1"/>
</dbReference>
<feature type="domain" description="FAD dependent oxidoreductase" evidence="4">
    <location>
        <begin position="868"/>
        <end position="1256"/>
    </location>
</feature>
<dbReference type="PANTHER" id="PTHR24096">
    <property type="entry name" value="LONG-CHAIN-FATTY-ACID--COA LIGASE"/>
    <property type="match status" value="1"/>
</dbReference>
<dbReference type="Gene3D" id="3.50.50.60">
    <property type="entry name" value="FAD/NAD(P)-binding domain"/>
    <property type="match status" value="1"/>
</dbReference>
<dbReference type="Pfam" id="PF01266">
    <property type="entry name" value="DAO"/>
    <property type="match status" value="1"/>
</dbReference>
<dbReference type="Pfam" id="PF13193">
    <property type="entry name" value="AMP-binding_C"/>
    <property type="match status" value="1"/>
</dbReference>
<organism evidence="6 7">
    <name type="scientific">Penicillium brasilianum</name>
    <dbReference type="NCBI Taxonomy" id="104259"/>
    <lineage>
        <taxon>Eukaryota</taxon>
        <taxon>Fungi</taxon>
        <taxon>Dikarya</taxon>
        <taxon>Ascomycota</taxon>
        <taxon>Pezizomycotina</taxon>
        <taxon>Eurotiomycetes</taxon>
        <taxon>Eurotiomycetidae</taxon>
        <taxon>Eurotiales</taxon>
        <taxon>Aspergillaceae</taxon>
        <taxon>Penicillium</taxon>
    </lineage>
</organism>
<dbReference type="InterPro" id="IPR045851">
    <property type="entry name" value="AMP-bd_C_sf"/>
</dbReference>
<proteinExistence type="inferred from homology"/>
<feature type="domain" description="AMP-binding enzyme C-terminal" evidence="5">
    <location>
        <begin position="438"/>
        <end position="518"/>
    </location>
</feature>
<feature type="domain" description="AMP-dependent synthetase/ligase" evidence="3">
    <location>
        <begin position="30"/>
        <end position="386"/>
    </location>
</feature>
<dbReference type="SUPFAM" id="SSF51905">
    <property type="entry name" value="FAD/NAD(P)-binding domain"/>
    <property type="match status" value="1"/>
</dbReference>